<evidence type="ECO:0000313" key="3">
    <source>
        <dbReference type="Proteomes" id="UP000293289"/>
    </source>
</evidence>
<dbReference type="AlphaFoldDB" id="A0A4V2F048"/>
<evidence type="ECO:0008006" key="4">
    <source>
        <dbReference type="Google" id="ProtNLM"/>
    </source>
</evidence>
<accession>A0A4V2F048</accession>
<evidence type="ECO:0000256" key="1">
    <source>
        <dbReference type="SAM" id="SignalP"/>
    </source>
</evidence>
<dbReference type="OrthoDB" id="5718261at2"/>
<dbReference type="Proteomes" id="UP000293289">
    <property type="component" value="Unassembled WGS sequence"/>
</dbReference>
<feature type="chain" id="PRO_5020415663" description="HYR domain-containing protein" evidence="1">
    <location>
        <begin position="32"/>
        <end position="658"/>
    </location>
</feature>
<sequence>MERMLKRAGMAASVALLTIAGVLGSTLVAQADTLQDTIGDTVADALVLEAGSQATASAGIRVIGNAAQQDPDPGCNIDAGESALVLDVITPTGITATPDPLSITACGTDFPVVFKAGANAVSGTVTVVVTSSPAGGGTYVNHVSIPITVTQPPPANTKPTVSVQGVIAGTYEIGSVPAATCAVSDTEDGPSSFPAAISGTLVHGLGTQTATCDHTDTGGLAADTATVTYTVGDTGLPTISHVLSPANANANGWYRTNVGVAFTCADSGSGIQSCGPDTVLSEGADQSYTGTATDWAGNSTLDTVSNVDIDTTIPEITSSLTPGDGPNPHGWYRAAVVIDFECTDDLSGIESCTGDTTIGQGGPVSSTGTATDRAGNTAEATVTGIRVDTSAPEITATLTPGDGPNSNGWYNKPVHVGFTCNDALSGIDTCEGDVDLGEGENLSATGTATDLAGNVTEREVSDIDIDLTAPDVAFSGAFGSAYSFGDVPPAPSCTADDELSGLVSPCVVSGYGTGVGEHTLTATATDRAGNVATQTLHYTVLAWNLAGFFNPVDMGGVWNTVKNGSTVPLKFEVFSGATELTSTAAIDRFTVVSTACPGASAATDPIEFTTTGATALRYDATAGQFVQNWATPKKAGTCVVVTMTTDDGSSIAAKFILK</sequence>
<dbReference type="NCBIfam" id="NF038114">
    <property type="entry name" value="rightmost"/>
    <property type="match status" value="1"/>
</dbReference>
<proteinExistence type="predicted"/>
<organism evidence="2 3">
    <name type="scientific">Agromyces ramosus</name>
    <dbReference type="NCBI Taxonomy" id="33879"/>
    <lineage>
        <taxon>Bacteria</taxon>
        <taxon>Bacillati</taxon>
        <taxon>Actinomycetota</taxon>
        <taxon>Actinomycetes</taxon>
        <taxon>Micrococcales</taxon>
        <taxon>Microbacteriaceae</taxon>
        <taxon>Agromyces</taxon>
    </lineage>
</organism>
<protein>
    <recommendedName>
        <fullName evidence="4">HYR domain-containing protein</fullName>
    </recommendedName>
</protein>
<feature type="signal peptide" evidence="1">
    <location>
        <begin position="1"/>
        <end position="31"/>
    </location>
</feature>
<comment type="caution">
    <text evidence="2">The sequence shown here is derived from an EMBL/GenBank/DDBJ whole genome shotgun (WGS) entry which is preliminary data.</text>
</comment>
<keyword evidence="3" id="KW-1185">Reference proteome</keyword>
<keyword evidence="1" id="KW-0732">Signal</keyword>
<dbReference type="RefSeq" id="WP_130352008.1">
    <property type="nucleotide sequence ID" value="NZ_SGWY01000001.1"/>
</dbReference>
<dbReference type="EMBL" id="SGWY01000001">
    <property type="protein sequence ID" value="RZS68740.1"/>
    <property type="molecule type" value="Genomic_DNA"/>
</dbReference>
<reference evidence="2 3" key="1">
    <citation type="submission" date="2019-02" db="EMBL/GenBank/DDBJ databases">
        <title>Genomic Encyclopedia of Type Strains, Phase IV (KMG-IV): sequencing the most valuable type-strain genomes for metagenomic binning, comparative biology and taxonomic classification.</title>
        <authorList>
            <person name="Goeker M."/>
        </authorList>
    </citation>
    <scope>NUCLEOTIDE SEQUENCE [LARGE SCALE GENOMIC DNA]</scope>
    <source>
        <strain evidence="2 3">DSM 43045</strain>
    </source>
</reference>
<name>A0A4V2F048_9MICO</name>
<gene>
    <name evidence="2" type="ORF">EV187_1176</name>
</gene>
<evidence type="ECO:0000313" key="2">
    <source>
        <dbReference type="EMBL" id="RZS68740.1"/>
    </source>
</evidence>